<keyword evidence="2" id="KW-0472">Membrane</keyword>
<dbReference type="EMBL" id="MU157857">
    <property type="protein sequence ID" value="KAF9527949.1"/>
    <property type="molecule type" value="Genomic_DNA"/>
</dbReference>
<dbReference type="Proteomes" id="UP000807306">
    <property type="component" value="Unassembled WGS sequence"/>
</dbReference>
<dbReference type="AlphaFoldDB" id="A0A9P6EFS8"/>
<evidence type="ECO:0000313" key="4">
    <source>
        <dbReference type="Proteomes" id="UP000807306"/>
    </source>
</evidence>
<evidence type="ECO:0000256" key="1">
    <source>
        <dbReference type="SAM" id="MobiDB-lite"/>
    </source>
</evidence>
<proteinExistence type="predicted"/>
<evidence type="ECO:0000313" key="3">
    <source>
        <dbReference type="EMBL" id="KAF9527949.1"/>
    </source>
</evidence>
<sequence>MSEKLLVELQEESNSYLRYAFIGEKTTNILFGLYIWEWFLSLDFEWDFITGKKKFRWPMIFYFGGRYMMLMCAICYLVLWDVRGNDVNLNCALLFAFVHITGNAALGFSSINLAIRTIVIWNRNKFVTAGLSLILLAELSMIVVDTQDAIRQTSFSTAQSASSNGLAGCISGSTGDWIRVVFALSLTFDLIVLLLNVYKIRQRTHSRIMSFRQNGKVFSVTDMIFTQGLIFFGVSFWANTVQIVILSVPFLRETGMNRLFTLAAYTISTIAACRAVRSLTNFGNQLSNVQLSAAANTSSHIRQPSQNPALSLNRGSSVSQPVIFTKASDLKGNGATFRKAPPRREQPGAPMQLAFPDAENDRDVYFKV</sequence>
<feature type="transmembrane region" description="Helical" evidence="2">
    <location>
        <begin position="92"/>
        <end position="114"/>
    </location>
</feature>
<feature type="transmembrane region" description="Helical" evidence="2">
    <location>
        <begin position="126"/>
        <end position="144"/>
    </location>
</feature>
<evidence type="ECO:0000256" key="2">
    <source>
        <dbReference type="SAM" id="Phobius"/>
    </source>
</evidence>
<comment type="caution">
    <text evidence="3">The sequence shown here is derived from an EMBL/GenBank/DDBJ whole genome shotgun (WGS) entry which is preliminary data.</text>
</comment>
<keyword evidence="2" id="KW-1133">Transmembrane helix</keyword>
<keyword evidence="4" id="KW-1185">Reference proteome</keyword>
<feature type="region of interest" description="Disordered" evidence="1">
    <location>
        <begin position="333"/>
        <end position="354"/>
    </location>
</feature>
<organism evidence="3 4">
    <name type="scientific">Crepidotus variabilis</name>
    <dbReference type="NCBI Taxonomy" id="179855"/>
    <lineage>
        <taxon>Eukaryota</taxon>
        <taxon>Fungi</taxon>
        <taxon>Dikarya</taxon>
        <taxon>Basidiomycota</taxon>
        <taxon>Agaricomycotina</taxon>
        <taxon>Agaricomycetes</taxon>
        <taxon>Agaricomycetidae</taxon>
        <taxon>Agaricales</taxon>
        <taxon>Agaricineae</taxon>
        <taxon>Crepidotaceae</taxon>
        <taxon>Crepidotus</taxon>
    </lineage>
</organism>
<keyword evidence="2" id="KW-0812">Transmembrane</keyword>
<gene>
    <name evidence="3" type="ORF">CPB83DRAFT_855493</name>
</gene>
<evidence type="ECO:0008006" key="5">
    <source>
        <dbReference type="Google" id="ProtNLM"/>
    </source>
</evidence>
<feature type="transmembrane region" description="Helical" evidence="2">
    <location>
        <begin position="177"/>
        <end position="197"/>
    </location>
</feature>
<accession>A0A9P6EFS8</accession>
<feature type="transmembrane region" description="Helical" evidence="2">
    <location>
        <begin position="60"/>
        <end position="80"/>
    </location>
</feature>
<reference evidence="3" key="1">
    <citation type="submission" date="2020-11" db="EMBL/GenBank/DDBJ databases">
        <authorList>
            <consortium name="DOE Joint Genome Institute"/>
            <person name="Ahrendt S."/>
            <person name="Riley R."/>
            <person name="Andreopoulos W."/>
            <person name="Labutti K."/>
            <person name="Pangilinan J."/>
            <person name="Ruiz-Duenas F.J."/>
            <person name="Barrasa J.M."/>
            <person name="Sanchez-Garcia M."/>
            <person name="Camarero S."/>
            <person name="Miyauchi S."/>
            <person name="Serrano A."/>
            <person name="Linde D."/>
            <person name="Babiker R."/>
            <person name="Drula E."/>
            <person name="Ayuso-Fernandez I."/>
            <person name="Pacheco R."/>
            <person name="Padilla G."/>
            <person name="Ferreira P."/>
            <person name="Barriuso J."/>
            <person name="Kellner H."/>
            <person name="Castanera R."/>
            <person name="Alfaro M."/>
            <person name="Ramirez L."/>
            <person name="Pisabarro A.G."/>
            <person name="Kuo A."/>
            <person name="Tritt A."/>
            <person name="Lipzen A."/>
            <person name="He G."/>
            <person name="Yan M."/>
            <person name="Ng V."/>
            <person name="Cullen D."/>
            <person name="Martin F."/>
            <person name="Rosso M.-N."/>
            <person name="Henrissat B."/>
            <person name="Hibbett D."/>
            <person name="Martinez A.T."/>
            <person name="Grigoriev I.V."/>
        </authorList>
    </citation>
    <scope>NUCLEOTIDE SEQUENCE</scope>
    <source>
        <strain evidence="3">CBS 506.95</strain>
    </source>
</reference>
<dbReference type="OrthoDB" id="3197626at2759"/>
<name>A0A9P6EFS8_9AGAR</name>
<protein>
    <recommendedName>
        <fullName evidence="5">Transmembrane protein</fullName>
    </recommendedName>
</protein>